<dbReference type="InterPro" id="IPR000795">
    <property type="entry name" value="T_Tr_GTP-bd_dom"/>
</dbReference>
<dbReference type="InterPro" id="IPR041095">
    <property type="entry name" value="EFG_II"/>
</dbReference>
<dbReference type="SUPFAM" id="SSF52540">
    <property type="entry name" value="P-loop containing nucleoside triphosphate hydrolases"/>
    <property type="match status" value="1"/>
</dbReference>
<keyword evidence="5 7" id="KW-0648">Protein biosynthesis</keyword>
<comment type="caution">
    <text evidence="9">The sequence shown here is derived from an EMBL/GenBank/DDBJ whole genome shotgun (WGS) entry which is preliminary data.</text>
</comment>
<dbReference type="PROSITE" id="PS00301">
    <property type="entry name" value="G_TR_1"/>
    <property type="match status" value="1"/>
</dbReference>
<dbReference type="SUPFAM" id="SSF54211">
    <property type="entry name" value="Ribosomal protein S5 domain 2-like"/>
    <property type="match status" value="1"/>
</dbReference>
<dbReference type="InterPro" id="IPR035647">
    <property type="entry name" value="EFG_III/V"/>
</dbReference>
<dbReference type="InterPro" id="IPR000640">
    <property type="entry name" value="EFG_V-like"/>
</dbReference>
<dbReference type="InterPro" id="IPR035649">
    <property type="entry name" value="EFG_V"/>
</dbReference>
<dbReference type="Pfam" id="PF14492">
    <property type="entry name" value="EFG_III"/>
    <property type="match status" value="1"/>
</dbReference>
<dbReference type="FunFam" id="3.30.70.240:FF:000001">
    <property type="entry name" value="Elongation factor G"/>
    <property type="match status" value="1"/>
</dbReference>
<feature type="binding site" evidence="7">
    <location>
        <begin position="135"/>
        <end position="138"/>
    </location>
    <ligand>
        <name>GTP</name>
        <dbReference type="ChEBI" id="CHEBI:37565"/>
    </ligand>
</feature>
<dbReference type="Proteomes" id="UP000217083">
    <property type="component" value="Unassembled WGS sequence"/>
</dbReference>
<dbReference type="CDD" id="cd04088">
    <property type="entry name" value="EFG_mtEFG_II"/>
    <property type="match status" value="1"/>
</dbReference>
<evidence type="ECO:0000256" key="7">
    <source>
        <dbReference type="HAMAP-Rule" id="MF_00054"/>
    </source>
</evidence>
<dbReference type="NCBIfam" id="TIGR00231">
    <property type="entry name" value="small_GTP"/>
    <property type="match status" value="1"/>
</dbReference>
<dbReference type="Gene3D" id="2.40.30.10">
    <property type="entry name" value="Translation factors"/>
    <property type="match status" value="1"/>
</dbReference>
<dbReference type="SMART" id="SM00838">
    <property type="entry name" value="EFG_C"/>
    <property type="match status" value="1"/>
</dbReference>
<evidence type="ECO:0000313" key="10">
    <source>
        <dbReference type="Proteomes" id="UP000217083"/>
    </source>
</evidence>
<feature type="binding site" evidence="7">
    <location>
        <begin position="17"/>
        <end position="24"/>
    </location>
    <ligand>
        <name>GTP</name>
        <dbReference type="ChEBI" id="CHEBI:37565"/>
    </ligand>
</feature>
<gene>
    <name evidence="7 9" type="primary">fusA</name>
    <name evidence="9" type="ORF">CIB95_14640</name>
</gene>
<sequence length="692" mass="76651">MSREFSLKNTRNIGIMAHIDAGKTTATERVLYYTGRIHKIGETHEGASQMDWMEQEQERGITITSAATTAQWKGHRINIIDTPGHVDFTVEVERSLRVLDGAVAVLDAQSGVEPQTETVWRQATTYGVPRVVFVNKMDKIGADFLYSVGTLHDRLDANAHAIQLPIGAEDQFEGIIDLVEMVAYYYLDDLGTRAEPREIPEDMKELAQEYRDKLVEAVSELDEDLMMKYLEGEELTNEEIKAAIRKGTINVEFYPVICGSAFKNKGVQLMIDSVIDYLPSPVDVAAIKGIVPDTDEEVVRESSDEAPFSALAFKVMTDPFVGKLTFFRVYSGIATAGSYVMNSTKGKRERLGRILQMHANSREEIAQVYAGDIAAAVGLKDTTTGDTLCDEKNLVILESMEFPEPVISLSVEPKSKADQDKMGTALAKLAEEDPTFRTKTDEETGETIISGMGELHLDIIVDRMKREFKVEANVGAPQVAYRETIRKAAKVEGKFVRQSGGRGQYGHVWIEFEPAEEGAGFTFENKIVGGSVPREYIPAVQNGIEESMQNGMLAGFPLLDMKATIFDGSYHDVDSNEMAFKIAGSMALKNAKKYCDPAILEPIMKVEVVIPEENMGDIMGDVTSRRGRVEGMEARGNAQVVKAMVPLSEMFGYATSLRSRTQGRGTFTMHFDHYEEVPKSISEEIIKKSAGQ</sequence>
<evidence type="ECO:0000256" key="1">
    <source>
        <dbReference type="ARBA" id="ARBA00005870"/>
    </source>
</evidence>
<dbReference type="RefSeq" id="WP_094926381.1">
    <property type="nucleotide sequence ID" value="NZ_NPIA01000010.1"/>
</dbReference>
<dbReference type="CDD" id="cd01886">
    <property type="entry name" value="EF-G"/>
    <property type="match status" value="1"/>
</dbReference>
<evidence type="ECO:0000259" key="8">
    <source>
        <dbReference type="PROSITE" id="PS51722"/>
    </source>
</evidence>
<dbReference type="FunFam" id="2.40.30.10:FF:000006">
    <property type="entry name" value="Elongation factor G"/>
    <property type="match status" value="1"/>
</dbReference>
<dbReference type="InterPro" id="IPR027417">
    <property type="entry name" value="P-loop_NTPase"/>
</dbReference>
<comment type="subcellular location">
    <subcellularLocation>
        <location evidence="7">Cytoplasm</location>
    </subcellularLocation>
</comment>
<dbReference type="NCBIfam" id="NF009381">
    <property type="entry name" value="PRK12740.1-5"/>
    <property type="match status" value="1"/>
</dbReference>
<dbReference type="CDD" id="cd01434">
    <property type="entry name" value="EFG_mtEFG1_IV"/>
    <property type="match status" value="1"/>
</dbReference>
<protein>
    <recommendedName>
        <fullName evidence="2 7">Elongation factor G</fullName>
        <shortName evidence="7">EF-G</shortName>
    </recommendedName>
</protein>
<evidence type="ECO:0000256" key="3">
    <source>
        <dbReference type="ARBA" id="ARBA00022741"/>
    </source>
</evidence>
<dbReference type="InterPro" id="IPR004540">
    <property type="entry name" value="Transl_elong_EFG/EF2"/>
</dbReference>
<dbReference type="GO" id="GO:0032790">
    <property type="term" value="P:ribosome disassembly"/>
    <property type="evidence" value="ECO:0007669"/>
    <property type="project" value="TreeGrafter"/>
</dbReference>
<keyword evidence="3 7" id="KW-0547">Nucleotide-binding</keyword>
<dbReference type="Gene3D" id="3.40.50.300">
    <property type="entry name" value="P-loop containing nucleotide triphosphate hydrolases"/>
    <property type="match status" value="1"/>
</dbReference>
<dbReference type="GO" id="GO:0005525">
    <property type="term" value="F:GTP binding"/>
    <property type="evidence" value="ECO:0007669"/>
    <property type="project" value="UniProtKB-UniRule"/>
</dbReference>
<dbReference type="PROSITE" id="PS51722">
    <property type="entry name" value="G_TR_2"/>
    <property type="match status" value="1"/>
</dbReference>
<dbReference type="InterPro" id="IPR014721">
    <property type="entry name" value="Ribsml_uS5_D2-typ_fold_subgr"/>
</dbReference>
<dbReference type="InterPro" id="IPR009022">
    <property type="entry name" value="EFG_III"/>
</dbReference>
<dbReference type="SMART" id="SM00889">
    <property type="entry name" value="EFG_IV"/>
    <property type="match status" value="1"/>
</dbReference>
<dbReference type="InterPro" id="IPR004161">
    <property type="entry name" value="EFTu-like_2"/>
</dbReference>
<dbReference type="Gene3D" id="3.30.70.240">
    <property type="match status" value="1"/>
</dbReference>
<dbReference type="Pfam" id="PF03764">
    <property type="entry name" value="EFG_IV"/>
    <property type="match status" value="1"/>
</dbReference>
<dbReference type="InterPro" id="IPR009000">
    <property type="entry name" value="Transl_B-barrel_sf"/>
</dbReference>
<comment type="similarity">
    <text evidence="1 7">Belongs to the TRAFAC class translation factor GTPase superfamily. Classic translation factor GTPase family. EF-G/EF-2 subfamily.</text>
</comment>
<dbReference type="InterPro" id="IPR031157">
    <property type="entry name" value="G_TR_CS"/>
</dbReference>
<dbReference type="FunFam" id="3.30.230.10:FF:000003">
    <property type="entry name" value="Elongation factor G"/>
    <property type="match status" value="1"/>
</dbReference>
<feature type="binding site" evidence="7">
    <location>
        <begin position="81"/>
        <end position="85"/>
    </location>
    <ligand>
        <name>GTP</name>
        <dbReference type="ChEBI" id="CHEBI:37565"/>
    </ligand>
</feature>
<dbReference type="Pfam" id="PF00679">
    <property type="entry name" value="EFG_C"/>
    <property type="match status" value="1"/>
</dbReference>
<dbReference type="GO" id="GO:0003746">
    <property type="term" value="F:translation elongation factor activity"/>
    <property type="evidence" value="ECO:0007669"/>
    <property type="project" value="UniProtKB-UniRule"/>
</dbReference>
<dbReference type="PANTHER" id="PTHR43261">
    <property type="entry name" value="TRANSLATION ELONGATION FACTOR G-RELATED"/>
    <property type="match status" value="1"/>
</dbReference>
<dbReference type="FunFam" id="3.40.50.300:FF:000029">
    <property type="entry name" value="Elongation factor G"/>
    <property type="match status" value="1"/>
</dbReference>
<evidence type="ECO:0000256" key="2">
    <source>
        <dbReference type="ARBA" id="ARBA00017872"/>
    </source>
</evidence>
<dbReference type="Gene3D" id="3.30.230.10">
    <property type="match status" value="1"/>
</dbReference>
<keyword evidence="4 7" id="KW-0251">Elongation factor</keyword>
<evidence type="ECO:0000313" key="9">
    <source>
        <dbReference type="EMBL" id="OZM55900.1"/>
    </source>
</evidence>
<reference evidence="10" key="1">
    <citation type="submission" date="2017-08" db="EMBL/GenBank/DDBJ databases">
        <authorList>
            <person name="Huang Z."/>
        </authorList>
    </citation>
    <scope>NUCLEOTIDE SEQUENCE [LARGE SCALE GENOMIC DNA]</scope>
    <source>
        <strain evidence="10">SA5d-4</strain>
    </source>
</reference>
<name>A0A263BQA5_9BACI</name>
<dbReference type="NCBIfam" id="TIGR00484">
    <property type="entry name" value="EF-G"/>
    <property type="match status" value="1"/>
</dbReference>
<dbReference type="GO" id="GO:0005737">
    <property type="term" value="C:cytoplasm"/>
    <property type="evidence" value="ECO:0007669"/>
    <property type="project" value="UniProtKB-SubCell"/>
</dbReference>
<dbReference type="PANTHER" id="PTHR43261:SF1">
    <property type="entry name" value="RIBOSOME-RELEASING FACTOR 2, MITOCHONDRIAL"/>
    <property type="match status" value="1"/>
</dbReference>
<dbReference type="CDD" id="cd16262">
    <property type="entry name" value="EFG_III"/>
    <property type="match status" value="1"/>
</dbReference>
<dbReference type="SUPFAM" id="SSF54980">
    <property type="entry name" value="EF-G C-terminal domain-like"/>
    <property type="match status" value="2"/>
</dbReference>
<dbReference type="SUPFAM" id="SSF50447">
    <property type="entry name" value="Translation proteins"/>
    <property type="match status" value="1"/>
</dbReference>
<dbReference type="Pfam" id="PF03144">
    <property type="entry name" value="GTP_EFTU_D2"/>
    <property type="match status" value="1"/>
</dbReference>
<proteinExistence type="inferred from homology"/>
<evidence type="ECO:0000256" key="4">
    <source>
        <dbReference type="ARBA" id="ARBA00022768"/>
    </source>
</evidence>
<dbReference type="GO" id="GO:0003924">
    <property type="term" value="F:GTPase activity"/>
    <property type="evidence" value="ECO:0007669"/>
    <property type="project" value="InterPro"/>
</dbReference>
<dbReference type="InterPro" id="IPR005517">
    <property type="entry name" value="Transl_elong_EFG/EF2_IV"/>
</dbReference>
<dbReference type="Pfam" id="PF00009">
    <property type="entry name" value="GTP_EFTU"/>
    <property type="match status" value="1"/>
</dbReference>
<keyword evidence="7" id="KW-0963">Cytoplasm</keyword>
<dbReference type="PRINTS" id="PR00315">
    <property type="entry name" value="ELONGATNFCT"/>
</dbReference>
<dbReference type="InterPro" id="IPR047872">
    <property type="entry name" value="EFG_IV"/>
</dbReference>
<organism evidence="9 10">
    <name type="scientific">Lottiidibacillus patelloidae</name>
    <dbReference type="NCBI Taxonomy" id="2670334"/>
    <lineage>
        <taxon>Bacteria</taxon>
        <taxon>Bacillati</taxon>
        <taxon>Bacillota</taxon>
        <taxon>Bacilli</taxon>
        <taxon>Bacillales</taxon>
        <taxon>Bacillaceae</taxon>
        <taxon>Lottiidibacillus</taxon>
    </lineage>
</organism>
<comment type="function">
    <text evidence="7">Catalyzes the GTP-dependent ribosomal translocation step during translation elongation. During this step, the ribosome changes from the pre-translocational (PRE) to the post-translocational (POST) state as the newly formed A-site-bound peptidyl-tRNA and P-site-bound deacylated tRNA move to the P and E sites, respectively. Catalyzes the coordinated movement of the two tRNA molecules, the mRNA and conformational changes in the ribosome.</text>
</comment>
<dbReference type="AlphaFoldDB" id="A0A263BQA5"/>
<keyword evidence="10" id="KW-1185">Reference proteome</keyword>
<dbReference type="NCBIfam" id="NF009379">
    <property type="entry name" value="PRK12740.1-3"/>
    <property type="match status" value="1"/>
</dbReference>
<dbReference type="HAMAP" id="MF_00054_B">
    <property type="entry name" value="EF_G_EF_2_B"/>
    <property type="match status" value="1"/>
</dbReference>
<dbReference type="InterPro" id="IPR005225">
    <property type="entry name" value="Small_GTP-bd"/>
</dbReference>
<keyword evidence="6 7" id="KW-0342">GTP-binding</keyword>
<dbReference type="InterPro" id="IPR020568">
    <property type="entry name" value="Ribosomal_Su5_D2-typ_SF"/>
</dbReference>
<accession>A0A263BQA5</accession>
<dbReference type="CDD" id="cd03713">
    <property type="entry name" value="EFG_mtEFG_C"/>
    <property type="match status" value="1"/>
</dbReference>
<feature type="domain" description="Tr-type G" evidence="8">
    <location>
        <begin position="8"/>
        <end position="282"/>
    </location>
</feature>
<evidence type="ECO:0000256" key="6">
    <source>
        <dbReference type="ARBA" id="ARBA00023134"/>
    </source>
</evidence>
<reference evidence="9 10" key="2">
    <citation type="submission" date="2017-09" db="EMBL/GenBank/DDBJ databases">
        <title>Bacillus patelloidae sp. nov., isolated from the intestinal tract of a marine limpet.</title>
        <authorList>
            <person name="Liu R."/>
            <person name="Dong C."/>
            <person name="Shao Z."/>
        </authorList>
    </citation>
    <scope>NUCLEOTIDE SEQUENCE [LARGE SCALE GENOMIC DNA]</scope>
    <source>
        <strain evidence="9 10">SA5d-4</strain>
    </source>
</reference>
<dbReference type="FunFam" id="3.30.70.870:FF:000001">
    <property type="entry name" value="Elongation factor G"/>
    <property type="match status" value="1"/>
</dbReference>
<dbReference type="EMBL" id="NPIA01000010">
    <property type="protein sequence ID" value="OZM55900.1"/>
    <property type="molecule type" value="Genomic_DNA"/>
</dbReference>
<dbReference type="Gene3D" id="3.30.70.870">
    <property type="entry name" value="Elongation Factor G (Translational Gtpase), domain 3"/>
    <property type="match status" value="1"/>
</dbReference>
<evidence type="ECO:0000256" key="5">
    <source>
        <dbReference type="ARBA" id="ARBA00022917"/>
    </source>
</evidence>